<dbReference type="InterPro" id="IPR006342">
    <property type="entry name" value="FkbM_mtfrase"/>
</dbReference>
<evidence type="ECO:0000313" key="3">
    <source>
        <dbReference type="Proteomes" id="UP000663868"/>
    </source>
</evidence>
<dbReference type="SUPFAM" id="SSF53335">
    <property type="entry name" value="S-adenosyl-L-methionine-dependent methyltransferases"/>
    <property type="match status" value="1"/>
</dbReference>
<dbReference type="Pfam" id="PF05050">
    <property type="entry name" value="Methyltransf_21"/>
    <property type="match status" value="1"/>
</dbReference>
<dbReference type="AlphaFoldDB" id="A0A819QVG7"/>
<dbReference type="InterPro" id="IPR052514">
    <property type="entry name" value="SAM-dependent_MTase"/>
</dbReference>
<gene>
    <name evidence="2" type="ORF">KXQ929_LOCUS30520</name>
</gene>
<evidence type="ECO:0000259" key="1">
    <source>
        <dbReference type="Pfam" id="PF05050"/>
    </source>
</evidence>
<dbReference type="PANTHER" id="PTHR34203:SF15">
    <property type="entry name" value="SLL1173 PROTEIN"/>
    <property type="match status" value="1"/>
</dbReference>
<protein>
    <recommendedName>
        <fullName evidence="1">Methyltransferase FkbM domain-containing protein</fullName>
    </recommendedName>
</protein>
<reference evidence="2" key="1">
    <citation type="submission" date="2021-02" db="EMBL/GenBank/DDBJ databases">
        <authorList>
            <person name="Nowell W R."/>
        </authorList>
    </citation>
    <scope>NUCLEOTIDE SEQUENCE</scope>
</reference>
<name>A0A819QVG7_9BILA</name>
<dbReference type="NCBIfam" id="TIGR01444">
    <property type="entry name" value="fkbM_fam"/>
    <property type="match status" value="1"/>
</dbReference>
<dbReference type="InterPro" id="IPR029063">
    <property type="entry name" value="SAM-dependent_MTases_sf"/>
</dbReference>
<evidence type="ECO:0000313" key="2">
    <source>
        <dbReference type="EMBL" id="CAF4034776.1"/>
    </source>
</evidence>
<dbReference type="PANTHER" id="PTHR34203">
    <property type="entry name" value="METHYLTRANSFERASE, FKBM FAMILY PROTEIN"/>
    <property type="match status" value="1"/>
</dbReference>
<feature type="domain" description="Methyltransferase FkbM" evidence="1">
    <location>
        <begin position="126"/>
        <end position="297"/>
    </location>
</feature>
<proteinExistence type="predicted"/>
<accession>A0A819QVG7</accession>
<comment type="caution">
    <text evidence="2">The sequence shown here is derived from an EMBL/GenBank/DDBJ whole genome shotgun (WGS) entry which is preliminary data.</text>
</comment>
<dbReference type="Proteomes" id="UP000663868">
    <property type="component" value="Unassembled WGS sequence"/>
</dbReference>
<sequence length="346" mass="40084">MVIKATINIIKNCTNLYNNTRKLSNNYSLSAMIQYCTINESILQGKKYQELHREITFWSACYSNDYLIQHYLSDIDMPSDGKMLFFDIGANKGYTIASWISLWMPYLGINTRSLGNYLRTKLNLDDCGACSDCKEDKIEILNLTSRVNKTIEIYAFEPQPPTYKLLNHVHQWMNISFLHLYDLAISNETGTGLLMKCHPGGEACGLNAKSDKKNLSTHIQANLITLDKFIEDHKIYRKIDLLKVDTEGFDPLVIQGANTLLTRHQIRLFIFEYHTVGMWSKTSLQYVITYLDNKGYLCYQIGKTGIFRLTGCWSTFFETRFWSNVLCISRRESRLIKFIEMLLIKV</sequence>
<dbReference type="Gene3D" id="3.40.50.150">
    <property type="entry name" value="Vaccinia Virus protein VP39"/>
    <property type="match status" value="1"/>
</dbReference>
<dbReference type="EMBL" id="CAJOBB010003335">
    <property type="protein sequence ID" value="CAF4034776.1"/>
    <property type="molecule type" value="Genomic_DNA"/>
</dbReference>
<organism evidence="2 3">
    <name type="scientific">Adineta steineri</name>
    <dbReference type="NCBI Taxonomy" id="433720"/>
    <lineage>
        <taxon>Eukaryota</taxon>
        <taxon>Metazoa</taxon>
        <taxon>Spiralia</taxon>
        <taxon>Gnathifera</taxon>
        <taxon>Rotifera</taxon>
        <taxon>Eurotatoria</taxon>
        <taxon>Bdelloidea</taxon>
        <taxon>Adinetida</taxon>
        <taxon>Adinetidae</taxon>
        <taxon>Adineta</taxon>
    </lineage>
</organism>